<evidence type="ECO:0000313" key="2">
    <source>
        <dbReference type="EMBL" id="GMA37117.1"/>
    </source>
</evidence>
<evidence type="ECO:0000259" key="1">
    <source>
        <dbReference type="Pfam" id="PF02464"/>
    </source>
</evidence>
<dbReference type="SUPFAM" id="SSF142433">
    <property type="entry name" value="CinA-like"/>
    <property type="match status" value="1"/>
</dbReference>
<dbReference type="InterPro" id="IPR036653">
    <property type="entry name" value="CinA-like_C"/>
</dbReference>
<dbReference type="NCBIfam" id="TIGR00199">
    <property type="entry name" value="PncC_domain"/>
    <property type="match status" value="1"/>
</dbReference>
<keyword evidence="3" id="KW-1185">Reference proteome</keyword>
<comment type="caution">
    <text evidence="2">The sequence shown here is derived from an EMBL/GenBank/DDBJ whole genome shotgun (WGS) entry which is preliminary data.</text>
</comment>
<reference evidence="3" key="1">
    <citation type="journal article" date="2019" name="Int. J. Syst. Evol. Microbiol.">
        <title>The Global Catalogue of Microorganisms (GCM) 10K type strain sequencing project: providing services to taxonomists for standard genome sequencing and annotation.</title>
        <authorList>
            <consortium name="The Broad Institute Genomics Platform"/>
            <consortium name="The Broad Institute Genome Sequencing Center for Infectious Disease"/>
            <person name="Wu L."/>
            <person name="Ma J."/>
        </authorList>
    </citation>
    <scope>NUCLEOTIDE SEQUENCE [LARGE SCALE GENOMIC DNA]</scope>
    <source>
        <strain evidence="3">NBRC 112299</strain>
    </source>
</reference>
<dbReference type="Pfam" id="PF02464">
    <property type="entry name" value="CinA"/>
    <property type="match status" value="1"/>
</dbReference>
<sequence>MPAPDAASVLDAARAAGATLACAESLTGGALCAALVEVPGASDTVRGGVVAYAIDVKRAVLGVPQTLLDEQGPVSEAVAVAMARGVRDALSATLGVATTGVAGPEGHGGREPGTVCLAVAWDEGARALTVRLPGDRTRVRSGAVVAGLALLHAVLEGRADEGSWNRGTQLR</sequence>
<dbReference type="InterPro" id="IPR008136">
    <property type="entry name" value="CinA_C"/>
</dbReference>
<evidence type="ECO:0000313" key="3">
    <source>
        <dbReference type="Proteomes" id="UP001157125"/>
    </source>
</evidence>
<organism evidence="2 3">
    <name type="scientific">Demequina litorisediminis</name>
    <dbReference type="NCBI Taxonomy" id="1849022"/>
    <lineage>
        <taxon>Bacteria</taxon>
        <taxon>Bacillati</taxon>
        <taxon>Actinomycetota</taxon>
        <taxon>Actinomycetes</taxon>
        <taxon>Micrococcales</taxon>
        <taxon>Demequinaceae</taxon>
        <taxon>Demequina</taxon>
    </lineage>
</organism>
<dbReference type="EMBL" id="BSUN01000001">
    <property type="protein sequence ID" value="GMA37117.1"/>
    <property type="molecule type" value="Genomic_DNA"/>
</dbReference>
<gene>
    <name evidence="2" type="ORF">GCM10025876_33210</name>
</gene>
<protein>
    <submittedName>
        <fullName evidence="2">Competence damage-inducible protein A</fullName>
    </submittedName>
</protein>
<dbReference type="Gene3D" id="3.90.950.20">
    <property type="entry name" value="CinA-like"/>
    <property type="match status" value="1"/>
</dbReference>
<proteinExistence type="predicted"/>
<name>A0ABQ6IK83_9MICO</name>
<accession>A0ABQ6IK83</accession>
<dbReference type="RefSeq" id="WP_284328957.1">
    <property type="nucleotide sequence ID" value="NZ_BSUN01000001.1"/>
</dbReference>
<dbReference type="Proteomes" id="UP001157125">
    <property type="component" value="Unassembled WGS sequence"/>
</dbReference>
<feature type="domain" description="CinA C-terminal" evidence="1">
    <location>
        <begin position="7"/>
        <end position="154"/>
    </location>
</feature>